<evidence type="ECO:0000256" key="1">
    <source>
        <dbReference type="ARBA" id="ARBA00022737"/>
    </source>
</evidence>
<keyword evidence="1" id="KW-0677">Repeat</keyword>
<protein>
    <submittedName>
        <fullName evidence="4">Pentatricopeptide repeat-containing protein</fullName>
    </submittedName>
</protein>
<dbReference type="PANTHER" id="PTHR47933">
    <property type="entry name" value="PENTATRICOPEPTIDE REPEAT-CONTAINING PROTEIN 1, MITOCHONDRIAL"/>
    <property type="match status" value="1"/>
</dbReference>
<evidence type="ECO:0000313" key="5">
    <source>
        <dbReference type="Proteomes" id="UP001431209"/>
    </source>
</evidence>
<dbReference type="AlphaFoldDB" id="A0AAW2YLX1"/>
<dbReference type="Pfam" id="PF13812">
    <property type="entry name" value="PPR_3"/>
    <property type="match status" value="1"/>
</dbReference>
<evidence type="ECO:0000256" key="2">
    <source>
        <dbReference type="PROSITE-ProRule" id="PRU00708"/>
    </source>
</evidence>
<dbReference type="GO" id="GO:0003729">
    <property type="term" value="F:mRNA binding"/>
    <property type="evidence" value="ECO:0007669"/>
    <property type="project" value="TreeGrafter"/>
</dbReference>
<dbReference type="InterPro" id="IPR051240">
    <property type="entry name" value="Mito_RNA-Proc/Resp"/>
</dbReference>
<gene>
    <name evidence="4" type="ORF">AKO1_000948</name>
    <name evidence="3" type="ORF">AKO1_012999</name>
</gene>
<dbReference type="EMBL" id="JAOPGA020001302">
    <property type="protein sequence ID" value="KAL0487108.1"/>
    <property type="molecule type" value="Genomic_DNA"/>
</dbReference>
<organism evidence="3 5">
    <name type="scientific">Acrasis kona</name>
    <dbReference type="NCBI Taxonomy" id="1008807"/>
    <lineage>
        <taxon>Eukaryota</taxon>
        <taxon>Discoba</taxon>
        <taxon>Heterolobosea</taxon>
        <taxon>Tetramitia</taxon>
        <taxon>Eutetramitia</taxon>
        <taxon>Acrasidae</taxon>
        <taxon>Acrasis</taxon>
    </lineage>
</organism>
<name>A0AAW2YLX1_9EUKA</name>
<dbReference type="PROSITE" id="PS51375">
    <property type="entry name" value="PPR"/>
    <property type="match status" value="1"/>
</dbReference>
<evidence type="ECO:0000313" key="3">
    <source>
        <dbReference type="EMBL" id="KAL0478060.1"/>
    </source>
</evidence>
<accession>A0AAW2YLX1</accession>
<dbReference type="NCBIfam" id="TIGR00756">
    <property type="entry name" value="PPR"/>
    <property type="match status" value="1"/>
</dbReference>
<dbReference type="Proteomes" id="UP001431209">
    <property type="component" value="Unassembled WGS sequence"/>
</dbReference>
<reference evidence="3 5" key="1">
    <citation type="submission" date="2024-03" db="EMBL/GenBank/DDBJ databases">
        <title>The Acrasis kona genome and developmental transcriptomes reveal deep origins of eukaryotic multicellular pathways.</title>
        <authorList>
            <person name="Sheikh S."/>
            <person name="Fu C.-J."/>
            <person name="Brown M.W."/>
            <person name="Baldauf S.L."/>
        </authorList>
    </citation>
    <scope>NUCLEOTIDE SEQUENCE [LARGE SCALE GENOMIC DNA]</scope>
    <source>
        <strain evidence="3 5">ATCC MYA-3509</strain>
    </source>
</reference>
<dbReference type="EMBL" id="JAOPGA020000301">
    <property type="protein sequence ID" value="KAL0478060.1"/>
    <property type="molecule type" value="Genomic_DNA"/>
</dbReference>
<proteinExistence type="predicted"/>
<dbReference type="InterPro" id="IPR002885">
    <property type="entry name" value="PPR_rpt"/>
</dbReference>
<evidence type="ECO:0000313" key="4">
    <source>
        <dbReference type="EMBL" id="KAL0487108.1"/>
    </source>
</evidence>
<comment type="caution">
    <text evidence="3">The sequence shown here is derived from an EMBL/GenBank/DDBJ whole genome shotgun (WGS) entry which is preliminary data.</text>
</comment>
<keyword evidence="5" id="KW-1185">Reference proteome</keyword>
<dbReference type="Gene3D" id="1.25.40.10">
    <property type="entry name" value="Tetratricopeptide repeat domain"/>
    <property type="match status" value="1"/>
</dbReference>
<sequence length="279" mass="32634">MWKSGFKRIFKACRIDQIIRYSKPAPVDVNENAKKNMFKIRNLIFRELDLKSARRYFDSLDHTNNENVDAYVYGPLLDAYAQLGYTEETLKLFNQMKQNGIKPTRVTYNFLVKLYVQTKKYSLIEDLVNNETEFSPGTDTLNILLADHVGHKSAKNVFKYYEDKIRKYNIKPDYDTIVILASHFGKISALEALNKTMLIAEQNNIFPDEKLMDVLVKSYLKCDDTGEALINYFDSLSPEMKLATNHEIQMSSTSMRWKRRKVEQPFNAKFNKKMSKNKQ</sequence>
<feature type="repeat" description="PPR" evidence="2">
    <location>
        <begin position="69"/>
        <end position="103"/>
    </location>
</feature>
<dbReference type="InterPro" id="IPR011990">
    <property type="entry name" value="TPR-like_helical_dom_sf"/>
</dbReference>